<gene>
    <name evidence="1" type="ORF">JOC49_001100</name>
</gene>
<evidence type="ECO:0000313" key="1">
    <source>
        <dbReference type="EMBL" id="MBM7561580.1"/>
    </source>
</evidence>
<keyword evidence="2" id="KW-1185">Reference proteome</keyword>
<proteinExistence type="predicted"/>
<protein>
    <recommendedName>
        <fullName evidence="3">DUF1292 domain-containing protein</fullName>
    </recommendedName>
</protein>
<sequence length="104" mass="12114">MKKEENLFEVVYNNDQDHEHVHDDVVELFDENGNPVQFNIIANLELDAVEYAILSNVDDEEEVLIFKVTEEDEGFVFESIEDEATLDAVIEAYNELLDEFENEE</sequence>
<evidence type="ECO:0008006" key="3">
    <source>
        <dbReference type="Google" id="ProtNLM"/>
    </source>
</evidence>
<comment type="caution">
    <text evidence="1">The sequence shown here is derived from an EMBL/GenBank/DDBJ whole genome shotgun (WGS) entry which is preliminary data.</text>
</comment>
<evidence type="ECO:0000313" key="2">
    <source>
        <dbReference type="Proteomes" id="UP000767854"/>
    </source>
</evidence>
<reference evidence="1 2" key="1">
    <citation type="submission" date="2021-01" db="EMBL/GenBank/DDBJ databases">
        <title>Genomic Encyclopedia of Type Strains, Phase IV (KMG-IV): sequencing the most valuable type-strain genomes for metagenomic binning, comparative biology and taxonomic classification.</title>
        <authorList>
            <person name="Goeker M."/>
        </authorList>
    </citation>
    <scope>NUCLEOTIDE SEQUENCE [LARGE SCALE GENOMIC DNA]</scope>
    <source>
        <strain evidence="1 2">DSM 24436</strain>
    </source>
</reference>
<dbReference type="Pfam" id="PF06949">
    <property type="entry name" value="DUF1292"/>
    <property type="match status" value="1"/>
</dbReference>
<accession>A0ABS2MQA2</accession>
<dbReference type="Proteomes" id="UP000767854">
    <property type="component" value="Unassembled WGS sequence"/>
</dbReference>
<name>A0ABS2MQA2_9FIRM</name>
<dbReference type="InterPro" id="IPR009711">
    <property type="entry name" value="UPF0473"/>
</dbReference>
<dbReference type="RefSeq" id="WP_204663222.1">
    <property type="nucleotide sequence ID" value="NZ_JAFBDT010000006.1"/>
</dbReference>
<dbReference type="EMBL" id="JAFBDT010000006">
    <property type="protein sequence ID" value="MBM7561580.1"/>
    <property type="molecule type" value="Genomic_DNA"/>
</dbReference>
<organism evidence="1 2">
    <name type="scientific">Fusibacter tunisiensis</name>
    <dbReference type="NCBI Taxonomy" id="1008308"/>
    <lineage>
        <taxon>Bacteria</taxon>
        <taxon>Bacillati</taxon>
        <taxon>Bacillota</taxon>
        <taxon>Clostridia</taxon>
        <taxon>Eubacteriales</taxon>
        <taxon>Eubacteriales Family XII. Incertae Sedis</taxon>
        <taxon>Fusibacter</taxon>
    </lineage>
</organism>